<dbReference type="AlphaFoldDB" id="A0A150WD53"/>
<keyword evidence="3" id="KW-0378">Hydrolase</keyword>
<evidence type="ECO:0000313" key="7">
    <source>
        <dbReference type="EMBL" id="KYG60837.1"/>
    </source>
</evidence>
<dbReference type="Proteomes" id="UP000075391">
    <property type="component" value="Unassembled WGS sequence"/>
</dbReference>
<evidence type="ECO:0000256" key="2">
    <source>
        <dbReference type="ARBA" id="ARBA00022723"/>
    </source>
</evidence>
<protein>
    <submittedName>
        <fullName evidence="7">DNA repair protein</fullName>
    </submittedName>
</protein>
<accession>A0A150WD53</accession>
<dbReference type="CDD" id="cd08071">
    <property type="entry name" value="MPN_DUF2466"/>
    <property type="match status" value="1"/>
</dbReference>
<dbReference type="PROSITE" id="PS50249">
    <property type="entry name" value="MPN"/>
    <property type="match status" value="1"/>
</dbReference>
<dbReference type="InterPro" id="IPR037518">
    <property type="entry name" value="MPN"/>
</dbReference>
<reference evidence="7 8" key="1">
    <citation type="submission" date="2016-03" db="EMBL/GenBank/DDBJ databases">
        <authorList>
            <person name="Ploux O."/>
        </authorList>
    </citation>
    <scope>NUCLEOTIDE SEQUENCE [LARGE SCALE GENOMIC DNA]</scope>
    <source>
        <strain evidence="7 8">BER2</strain>
    </source>
</reference>
<dbReference type="GO" id="GO:0046872">
    <property type="term" value="F:metal ion binding"/>
    <property type="evidence" value="ECO:0007669"/>
    <property type="project" value="UniProtKB-KW"/>
</dbReference>
<gene>
    <name evidence="7" type="ORF">AZI85_11730</name>
</gene>
<comment type="caution">
    <text evidence="7">The sequence shown here is derived from an EMBL/GenBank/DDBJ whole genome shotgun (WGS) entry which is preliminary data.</text>
</comment>
<dbReference type="GO" id="GO:0006508">
    <property type="term" value="P:proteolysis"/>
    <property type="evidence" value="ECO:0007669"/>
    <property type="project" value="UniProtKB-KW"/>
</dbReference>
<keyword evidence="1" id="KW-0645">Protease</keyword>
<dbReference type="OrthoDB" id="7375040at2"/>
<dbReference type="Pfam" id="PF04002">
    <property type="entry name" value="RadC"/>
    <property type="match status" value="1"/>
</dbReference>
<dbReference type="GO" id="GO:0008237">
    <property type="term" value="F:metallopeptidase activity"/>
    <property type="evidence" value="ECO:0007669"/>
    <property type="project" value="UniProtKB-KW"/>
</dbReference>
<evidence type="ECO:0000313" key="8">
    <source>
        <dbReference type="Proteomes" id="UP000075391"/>
    </source>
</evidence>
<dbReference type="PANTHER" id="PTHR30471">
    <property type="entry name" value="DNA REPAIR PROTEIN RADC"/>
    <property type="match status" value="1"/>
</dbReference>
<dbReference type="InterPro" id="IPR001405">
    <property type="entry name" value="UPF0758"/>
</dbReference>
<sequence length="133" mass="15618">MSSSLQAYELLRAQINPYAEELWLIALNSQMEMVQKEMIFRGTADHCLVHPRDIFRTLILCNASSFILAHNHPSNQALPSEQDLIITRKIHQLATMFQIPLNDHLIMTQTQYYSMADHGHFKKWRKNSIQYLY</sequence>
<evidence type="ECO:0000256" key="4">
    <source>
        <dbReference type="ARBA" id="ARBA00022833"/>
    </source>
</evidence>
<organism evidence="7 8">
    <name type="scientific">Bdellovibrio bacteriovorus</name>
    <dbReference type="NCBI Taxonomy" id="959"/>
    <lineage>
        <taxon>Bacteria</taxon>
        <taxon>Pseudomonadati</taxon>
        <taxon>Bdellovibrionota</taxon>
        <taxon>Bdellovibrionia</taxon>
        <taxon>Bdellovibrionales</taxon>
        <taxon>Pseudobdellovibrionaceae</taxon>
        <taxon>Bdellovibrio</taxon>
    </lineage>
</organism>
<proteinExistence type="predicted"/>
<dbReference type="PANTHER" id="PTHR30471:SF3">
    <property type="entry name" value="UPF0758 PROTEIN YEES-RELATED"/>
    <property type="match status" value="1"/>
</dbReference>
<keyword evidence="5" id="KW-0482">Metalloprotease</keyword>
<keyword evidence="4" id="KW-0862">Zinc</keyword>
<keyword evidence="2" id="KW-0479">Metal-binding</keyword>
<dbReference type="EMBL" id="LUKF01000019">
    <property type="protein sequence ID" value="KYG60837.1"/>
    <property type="molecule type" value="Genomic_DNA"/>
</dbReference>
<dbReference type="Gene3D" id="3.40.140.10">
    <property type="entry name" value="Cytidine Deaminase, domain 2"/>
    <property type="match status" value="1"/>
</dbReference>
<evidence type="ECO:0000259" key="6">
    <source>
        <dbReference type="PROSITE" id="PS50249"/>
    </source>
</evidence>
<name>A0A150WD53_BDEBC</name>
<evidence type="ECO:0000256" key="3">
    <source>
        <dbReference type="ARBA" id="ARBA00022801"/>
    </source>
</evidence>
<dbReference type="InterPro" id="IPR025657">
    <property type="entry name" value="RadC_JAB"/>
</dbReference>
<evidence type="ECO:0000256" key="1">
    <source>
        <dbReference type="ARBA" id="ARBA00022670"/>
    </source>
</evidence>
<evidence type="ECO:0000256" key="5">
    <source>
        <dbReference type="ARBA" id="ARBA00023049"/>
    </source>
</evidence>
<feature type="domain" description="MPN" evidence="6">
    <location>
        <begin position="1"/>
        <end position="121"/>
    </location>
</feature>